<feature type="non-terminal residue" evidence="3">
    <location>
        <position position="287"/>
    </location>
</feature>
<proteinExistence type="predicted"/>
<evidence type="ECO:0000256" key="2">
    <source>
        <dbReference type="SAM" id="MobiDB-lite"/>
    </source>
</evidence>
<evidence type="ECO:0000313" key="3">
    <source>
        <dbReference type="EMBL" id="KAG5572187.1"/>
    </source>
</evidence>
<keyword evidence="1" id="KW-0175">Coiled coil</keyword>
<evidence type="ECO:0000256" key="1">
    <source>
        <dbReference type="SAM" id="Coils"/>
    </source>
</evidence>
<accession>A0A9J5W940</accession>
<feature type="compositionally biased region" description="Basic and acidic residues" evidence="2">
    <location>
        <begin position="8"/>
        <end position="21"/>
    </location>
</feature>
<dbReference type="Proteomes" id="UP000824120">
    <property type="component" value="Chromosome 12"/>
</dbReference>
<reference evidence="3 4" key="1">
    <citation type="submission" date="2020-09" db="EMBL/GenBank/DDBJ databases">
        <title>De no assembly of potato wild relative species, Solanum commersonii.</title>
        <authorList>
            <person name="Cho K."/>
        </authorList>
    </citation>
    <scope>NUCLEOTIDE SEQUENCE [LARGE SCALE GENOMIC DNA]</scope>
    <source>
        <strain evidence="3">LZ3.2</strain>
        <tissue evidence="3">Leaf</tissue>
    </source>
</reference>
<dbReference type="EMBL" id="JACXVP010000012">
    <property type="protein sequence ID" value="KAG5572187.1"/>
    <property type="molecule type" value="Genomic_DNA"/>
</dbReference>
<dbReference type="AlphaFoldDB" id="A0A9J5W940"/>
<evidence type="ECO:0000313" key="4">
    <source>
        <dbReference type="Proteomes" id="UP000824120"/>
    </source>
</evidence>
<name>A0A9J5W940_SOLCO</name>
<comment type="caution">
    <text evidence="3">The sequence shown here is derived from an EMBL/GenBank/DDBJ whole genome shotgun (WGS) entry which is preliminary data.</text>
</comment>
<sequence>YAHALPRAHPEKKERRAEPYREKKRFYKSRQKFSKLDTFHKCGRFGHYAKDGRVKEKIKNLDIDDNIKESLCKIMLNSDSGKLETEHISNEESSTSDDLKALHQEDYMSSDDDCFPCQQGLISVIDNDKVIEILQIVKDPKIRAQIIDKINNTSTSHDHIREDIPTKEERRKLVSSPTTIGDLKHEINNFKDGIQRLKEKNVTIEIRLDNFESLKDLSNSSESSSYEEGSKDLDFLKTLNFGEISSIEIDNTLQNPKLQDNIAILKNHFAILICGDHPNAFWNRKKH</sequence>
<feature type="region of interest" description="Disordered" evidence="2">
    <location>
        <begin position="1"/>
        <end position="21"/>
    </location>
</feature>
<protein>
    <submittedName>
        <fullName evidence="3">Uncharacterized protein</fullName>
    </submittedName>
</protein>
<dbReference type="OrthoDB" id="1306342at2759"/>
<feature type="non-terminal residue" evidence="3">
    <location>
        <position position="1"/>
    </location>
</feature>
<feature type="coiled-coil region" evidence="1">
    <location>
        <begin position="180"/>
        <end position="214"/>
    </location>
</feature>
<organism evidence="3 4">
    <name type="scientific">Solanum commersonii</name>
    <name type="common">Commerson's wild potato</name>
    <name type="synonym">Commerson's nightshade</name>
    <dbReference type="NCBI Taxonomy" id="4109"/>
    <lineage>
        <taxon>Eukaryota</taxon>
        <taxon>Viridiplantae</taxon>
        <taxon>Streptophyta</taxon>
        <taxon>Embryophyta</taxon>
        <taxon>Tracheophyta</taxon>
        <taxon>Spermatophyta</taxon>
        <taxon>Magnoliopsida</taxon>
        <taxon>eudicotyledons</taxon>
        <taxon>Gunneridae</taxon>
        <taxon>Pentapetalae</taxon>
        <taxon>asterids</taxon>
        <taxon>lamiids</taxon>
        <taxon>Solanales</taxon>
        <taxon>Solanaceae</taxon>
        <taxon>Solanoideae</taxon>
        <taxon>Solaneae</taxon>
        <taxon>Solanum</taxon>
    </lineage>
</organism>
<keyword evidence="4" id="KW-1185">Reference proteome</keyword>
<gene>
    <name evidence="3" type="ORF">H5410_061953</name>
</gene>